<dbReference type="EMBL" id="JYIK01000602">
    <property type="protein sequence ID" value="KWX10158.1"/>
    <property type="molecule type" value="Genomic_DNA"/>
</dbReference>
<accession>A0A132MJU2</accession>
<dbReference type="PATRIC" id="fig|1469144.10.peg.4196"/>
<evidence type="ECO:0000313" key="3">
    <source>
        <dbReference type="EMBL" id="KWX10158.1"/>
    </source>
</evidence>
<name>A0A132MJU2_9ACTN</name>
<sequence>MSGNQFHVELDALEGFAQKLRVLVEEFEETASHAKETRLERGKIGNFSGAHMLESQYDDMLTQLHLLLNDVNLQIEDMRGNMKRVVQAYAQTDNDRAVAFRQTEQDLLPKQQYYEQYRQLEAAQQATQQMAPLVGVAETGLYASQEAQKAQLLAQSDAAVQQAVQQAKAENQPVVDQGATVARIEGGGNVELW</sequence>
<evidence type="ECO:0000313" key="5">
    <source>
        <dbReference type="Proteomes" id="UP000070598"/>
    </source>
</evidence>
<dbReference type="EMBL" id="LAXD01000001">
    <property type="protein sequence ID" value="KWX02867.1"/>
    <property type="molecule type" value="Genomic_DNA"/>
</dbReference>
<organism evidence="1 6">
    <name type="scientific">Carbonactinospora thermoautotrophica</name>
    <dbReference type="NCBI Taxonomy" id="1469144"/>
    <lineage>
        <taxon>Bacteria</taxon>
        <taxon>Bacillati</taxon>
        <taxon>Actinomycetota</taxon>
        <taxon>Actinomycetes</taxon>
        <taxon>Kitasatosporales</taxon>
        <taxon>Carbonactinosporaceae</taxon>
        <taxon>Carbonactinospora</taxon>
    </lineage>
</organism>
<evidence type="ECO:0000313" key="6">
    <source>
        <dbReference type="Proteomes" id="UP000070659"/>
    </source>
</evidence>
<dbReference type="EMBL" id="JYIJ01000019">
    <property type="protein sequence ID" value="KWW98124.1"/>
    <property type="molecule type" value="Genomic_DNA"/>
</dbReference>
<evidence type="ECO:0000313" key="2">
    <source>
        <dbReference type="EMBL" id="KWX02867.1"/>
    </source>
</evidence>
<keyword evidence="4" id="KW-1185">Reference proteome</keyword>
<reference evidence="5" key="2">
    <citation type="submission" date="2015-02" db="EMBL/GenBank/DDBJ databases">
        <title>Physiological reanalysis, assessment of diazotrophy, and genome sequences of multiple isolates of Streptomyces thermoautotrophicus.</title>
        <authorList>
            <person name="MacKellar D.C."/>
            <person name="Lieber L."/>
            <person name="Norman J."/>
            <person name="Bolger A."/>
            <person name="Tobin C."/>
            <person name="Murray J.W."/>
            <person name="Friesen M."/>
            <person name="Prell J."/>
        </authorList>
    </citation>
    <scope>NUCLEOTIDE SEQUENCE [LARGE SCALE GENOMIC DNA]</scope>
    <source>
        <strain evidence="5">UBT1</strain>
    </source>
</reference>
<comment type="caution">
    <text evidence="1">The sequence shown here is derived from an EMBL/GenBank/DDBJ whole genome shotgun (WGS) entry which is preliminary data.</text>
</comment>
<dbReference type="AlphaFoldDB" id="A0A132MJU2"/>
<proteinExistence type="predicted"/>
<evidence type="ECO:0000313" key="1">
    <source>
        <dbReference type="EMBL" id="KWW98124.1"/>
    </source>
</evidence>
<dbReference type="STRING" id="1469144.LI90_3914"/>
<protein>
    <submittedName>
        <fullName evidence="1">Uncharacterized protein</fullName>
    </submittedName>
</protein>
<reference evidence="1 6" key="1">
    <citation type="submission" date="2015-02" db="EMBL/GenBank/DDBJ databases">
        <title>Physiological reanalysis, assessment of diazotrophy, and genome sequences of multiple isolates of Streptomyces thermoautotrophicus.</title>
        <authorList>
            <person name="MacKellar D.C."/>
            <person name="Lieber L."/>
            <person name="Norman J."/>
            <person name="Bolger A."/>
            <person name="Tobin C."/>
            <person name="Murray J.W."/>
            <person name="Prell J."/>
        </authorList>
    </citation>
    <scope>NUCLEOTIDE SEQUENCE [LARGE SCALE GENOMIC DNA]</scope>
    <source>
        <strain evidence="1 6">UBT1</strain>
    </source>
</reference>
<dbReference type="RefSeq" id="WP_066890143.1">
    <property type="nucleotide sequence ID" value="NZ_JYIJ01000019.1"/>
</dbReference>
<dbReference type="Proteomes" id="UP000070188">
    <property type="component" value="Unassembled WGS sequence"/>
</dbReference>
<reference evidence="2" key="4">
    <citation type="submission" date="2015-04" db="EMBL/GenBank/DDBJ databases">
        <title>Physiological reanalysis, assessment of diazotrophy, and genome sequences of multiple isolates of Streptomyces thermoautotrophicus.</title>
        <authorList>
            <person name="MacKellar D.C."/>
            <person name="Lieber L."/>
            <person name="Norman J."/>
            <person name="Bolger A."/>
            <person name="Tobin C."/>
            <person name="Murray J.W."/>
            <person name="Woodward J."/>
            <person name="Friesen M."/>
            <person name="Prell J."/>
        </authorList>
    </citation>
    <scope>NUCLEOTIDE SEQUENCE [LARGE SCALE GENOMIC DNA]</scope>
    <source>
        <strain evidence="2">H1</strain>
    </source>
</reference>
<reference evidence="4" key="3">
    <citation type="submission" date="2015-04" db="EMBL/GenBank/DDBJ databases">
        <title>Physiological reanalysis, assessment of diazotrophy, and genome sequences of multiple isolates of Streptomyces thermoautotrophicus.</title>
        <authorList>
            <person name="MacKellar D.C."/>
            <person name="Lieber L."/>
            <person name="Norman J."/>
            <person name="Bolger A."/>
            <person name="Tobin C."/>
            <person name="Murray J.W."/>
            <person name="Chang R."/>
            <person name="Ford T."/>
            <person name="Nguyen P.Q."/>
            <person name="Woodward J."/>
            <person name="Permingeat H."/>
            <person name="Joshi N.S."/>
            <person name="Silver P.A."/>
            <person name="Usadel B."/>
            <person name="Rutherford A.W."/>
            <person name="Friesen M."/>
            <person name="Prell J."/>
        </authorList>
    </citation>
    <scope>NUCLEOTIDE SEQUENCE [LARGE SCALE GENOMIC DNA]</scope>
    <source>
        <strain evidence="4">H1</strain>
    </source>
</reference>
<dbReference type="Proteomes" id="UP000070598">
    <property type="component" value="Unassembled WGS sequence"/>
</dbReference>
<dbReference type="Proteomes" id="UP000070659">
    <property type="component" value="Unassembled WGS sequence"/>
</dbReference>
<evidence type="ECO:0000313" key="4">
    <source>
        <dbReference type="Proteomes" id="UP000070188"/>
    </source>
</evidence>
<gene>
    <name evidence="2" type="ORF">LI90_3914</name>
    <name evidence="1" type="ORF">TH66_22990</name>
    <name evidence="3" type="ORF">TR74_05315</name>
</gene>